<evidence type="ECO:0000256" key="3">
    <source>
        <dbReference type="ARBA" id="ARBA00010136"/>
    </source>
</evidence>
<dbReference type="GO" id="GO:0006508">
    <property type="term" value="P:proteolysis"/>
    <property type="evidence" value="ECO:0007669"/>
    <property type="project" value="UniProtKB-KW"/>
</dbReference>
<dbReference type="InterPro" id="IPR042097">
    <property type="entry name" value="Aminopeptidase_N-like_N_sf"/>
</dbReference>
<dbReference type="GO" id="GO:0005737">
    <property type="term" value="C:cytoplasm"/>
    <property type="evidence" value="ECO:0007669"/>
    <property type="project" value="UniProtKB-SubCell"/>
</dbReference>
<evidence type="ECO:0000313" key="16">
    <source>
        <dbReference type="Proteomes" id="UP001359886"/>
    </source>
</evidence>
<dbReference type="InterPro" id="IPR038502">
    <property type="entry name" value="M1_LTA-4_hydro/amino_C_sf"/>
</dbReference>
<comment type="cofactor">
    <cofactor evidence="13">
        <name>Zn(2+)</name>
        <dbReference type="ChEBI" id="CHEBI:29105"/>
    </cofactor>
    <text evidence="13">Binds 1 zinc ion per subunit.</text>
</comment>
<feature type="domain" description="Peptidase M1 leukotriene A4 hydrolase/aminopeptidase C-terminal" evidence="14">
    <location>
        <begin position="544"/>
        <end position="681"/>
    </location>
</feature>
<keyword evidence="8 13" id="KW-0479">Metal-binding</keyword>
<dbReference type="FunFam" id="3.30.2010.30:FF:000001">
    <property type="entry name" value="Leukotriene A(4) hydrolase"/>
    <property type="match status" value="1"/>
</dbReference>
<evidence type="ECO:0000256" key="6">
    <source>
        <dbReference type="ARBA" id="ARBA00022490"/>
    </source>
</evidence>
<dbReference type="GO" id="GO:0008237">
    <property type="term" value="F:metallopeptidase activity"/>
    <property type="evidence" value="ECO:0007669"/>
    <property type="project" value="UniProtKB-KW"/>
</dbReference>
<dbReference type="InterPro" id="IPR034015">
    <property type="entry name" value="M1_LTA4H"/>
</dbReference>
<feature type="binding site" evidence="13">
    <location>
        <position position="381"/>
    </location>
    <ligand>
        <name>Zn(2+)</name>
        <dbReference type="ChEBI" id="CHEBI:29105"/>
        <note>catalytic</note>
    </ligand>
</feature>
<protein>
    <recommendedName>
        <fullName evidence="5">Aminopeptidase N</fullName>
        <ecNumber evidence="4">3.4.11.2</ecNumber>
    </recommendedName>
</protein>
<keyword evidence="6" id="KW-0963">Cytoplasm</keyword>
<dbReference type="InterPro" id="IPR014782">
    <property type="entry name" value="Peptidase_M1_dom"/>
</dbReference>
<dbReference type="GO" id="GO:0016285">
    <property type="term" value="F:alanyl aminopeptidase activity"/>
    <property type="evidence" value="ECO:0007669"/>
    <property type="project" value="UniProtKB-EC"/>
</dbReference>
<dbReference type="InterPro" id="IPR016024">
    <property type="entry name" value="ARM-type_fold"/>
</dbReference>
<comment type="caution">
    <text evidence="15">The sequence shown here is derived from an EMBL/GenBank/DDBJ whole genome shotgun (WGS) entry which is preliminary data.</text>
</comment>
<dbReference type="PROSITE" id="PS51257">
    <property type="entry name" value="PROKAR_LIPOPROTEIN"/>
    <property type="match status" value="1"/>
</dbReference>
<evidence type="ECO:0000256" key="4">
    <source>
        <dbReference type="ARBA" id="ARBA00012564"/>
    </source>
</evidence>
<dbReference type="Gene3D" id="2.60.40.1730">
    <property type="entry name" value="tricorn interacting facor f3 domain"/>
    <property type="match status" value="1"/>
</dbReference>
<comment type="catalytic activity">
    <reaction evidence="1">
        <text>Release of an N-terminal amino acid, Xaa-|-Yaa- from a peptide, amide or arylamide. Xaa is preferably Ala, but may be most amino acids including Pro (slow action). When a terminal hydrophobic residue is followed by a prolyl residue, the two may be released as an intact Xaa-Pro dipeptide.</text>
        <dbReference type="EC" id="3.4.11.2"/>
    </reaction>
</comment>
<dbReference type="PRINTS" id="PR00756">
    <property type="entry name" value="ALADIPTASE"/>
</dbReference>
<accession>A0AAW9RA40</accession>
<dbReference type="Pfam" id="PF09127">
    <property type="entry name" value="Leuk-A4-hydro_C"/>
    <property type="match status" value="1"/>
</dbReference>
<keyword evidence="10 13" id="KW-0862">Zinc</keyword>
<evidence type="ECO:0000256" key="10">
    <source>
        <dbReference type="ARBA" id="ARBA00022833"/>
    </source>
</evidence>
<dbReference type="InterPro" id="IPR001930">
    <property type="entry name" value="Peptidase_M1"/>
</dbReference>
<evidence type="ECO:0000256" key="5">
    <source>
        <dbReference type="ARBA" id="ARBA00015611"/>
    </source>
</evidence>
<evidence type="ECO:0000256" key="1">
    <source>
        <dbReference type="ARBA" id="ARBA00000098"/>
    </source>
</evidence>
<dbReference type="SUPFAM" id="SSF48371">
    <property type="entry name" value="ARM repeat"/>
    <property type="match status" value="1"/>
</dbReference>
<dbReference type="EC" id="3.4.11.2" evidence="4"/>
<feature type="active site" description="Proton donor" evidence="12">
    <location>
        <position position="463"/>
    </location>
</feature>
<dbReference type="Proteomes" id="UP001359886">
    <property type="component" value="Unassembled WGS sequence"/>
</dbReference>
<dbReference type="SUPFAM" id="SSF55486">
    <property type="entry name" value="Metalloproteases ('zincins'), catalytic domain"/>
    <property type="match status" value="1"/>
</dbReference>
<reference evidence="15 16" key="1">
    <citation type="submission" date="2024-02" db="EMBL/GenBank/DDBJ databases">
        <title>A novel Wenzhouxiangellaceae bacterium, isolated from coastal sediments.</title>
        <authorList>
            <person name="Du Z.-J."/>
            <person name="Ye Y.-Q."/>
            <person name="Zhang X.-Y."/>
        </authorList>
    </citation>
    <scope>NUCLEOTIDE SEQUENCE [LARGE SCALE GENOMIC DNA]</scope>
    <source>
        <strain evidence="15 16">CH-27</strain>
    </source>
</reference>
<dbReference type="SMART" id="SM01263">
    <property type="entry name" value="Leuk-A4-hydro_C"/>
    <property type="match status" value="1"/>
</dbReference>
<sequence>MNEAMGRIGAFLLLAGVLLAGCEADPGADTGSGAAVKQDAVERTGEAPVTAEAYDPARDYFSFANRDGMTVRHIELDLDVDFERQVLRGYAILHVGLTDPAKLAWLQEAESGGPDDAGRTTTGDALRPVYSLTLDSRGLQIERASLLDETGGARSLTVSRPDAAPDPVRGHAVRIDLPVDFELAGVFRIRIDYQTGPGASAIMWLPPELTAGGEHPFMFTQSQSIHARSWIPLQDTPAVRFTYDAVIRTPPGLLAVMSADNDPQAQHDGEYHFSMPQPIPSYLMALAVGHLDFAPFGDRTGVYAEPEILPAAAAEFADTQAMLEAAEALWGPYEWGRYDLLILPPSFPYGGMENPRLSFLTPSLIAGDGSLVSVVAHELAHSWSGNLVSNATWRDIWLNEGMTNYLEGRLMEVIYDRERADEERTLNYHDLLDLLGTVPENMQALAPRFDEGDPDVGQDGVEYRKGQLLLDTLEHHFTRPVFDAFLRGYFENFAWQAITTEQFLEYTDQNLLAAHPGVFPRERLEAWLYRPGIPDEAVVPSSASLERAGAAAAAFAGGMSPPDEIPAGRWSPLATVHFLQSLPADLAPERIAALDSALGLTGTGNAEIARTWYTRAAEWRFRPAYPAMRDYLRHYGRIRLLRPVYEALARNGEDLDWAREVFADARANYHPLTVAAIEPILAVESPPTVAAAGH</sequence>
<dbReference type="AlphaFoldDB" id="A0AAW9RA40"/>
<evidence type="ECO:0000256" key="9">
    <source>
        <dbReference type="ARBA" id="ARBA00022801"/>
    </source>
</evidence>
<evidence type="ECO:0000256" key="12">
    <source>
        <dbReference type="PIRSR" id="PIRSR634015-1"/>
    </source>
</evidence>
<dbReference type="Gene3D" id="1.25.40.320">
    <property type="entry name" value="Peptidase M1, leukotriene A4 hydrolase/aminopeptidase C-terminal domain"/>
    <property type="match status" value="1"/>
</dbReference>
<name>A0AAW9RA40_9GAMM</name>
<dbReference type="PANTHER" id="PTHR45726:SF3">
    <property type="entry name" value="LEUKOTRIENE A-4 HYDROLASE"/>
    <property type="match status" value="1"/>
</dbReference>
<dbReference type="InterPro" id="IPR045357">
    <property type="entry name" value="Aminopeptidase_N-like_N"/>
</dbReference>
<organism evidence="15 16">
    <name type="scientific">Elongatibacter sediminis</name>
    <dbReference type="NCBI Taxonomy" id="3119006"/>
    <lineage>
        <taxon>Bacteria</taxon>
        <taxon>Pseudomonadati</taxon>
        <taxon>Pseudomonadota</taxon>
        <taxon>Gammaproteobacteria</taxon>
        <taxon>Chromatiales</taxon>
        <taxon>Wenzhouxiangellaceae</taxon>
        <taxon>Elongatibacter</taxon>
    </lineage>
</organism>
<dbReference type="InterPro" id="IPR015211">
    <property type="entry name" value="Peptidase_M1_C"/>
</dbReference>
<dbReference type="CDD" id="cd09599">
    <property type="entry name" value="M1_LTA4H"/>
    <property type="match status" value="1"/>
</dbReference>
<proteinExistence type="inferred from homology"/>
<feature type="binding site" evidence="13">
    <location>
        <position position="377"/>
    </location>
    <ligand>
        <name>Zn(2+)</name>
        <dbReference type="ChEBI" id="CHEBI:29105"/>
        <note>catalytic</note>
    </ligand>
</feature>
<keyword evidence="7" id="KW-0645">Protease</keyword>
<dbReference type="PANTHER" id="PTHR45726">
    <property type="entry name" value="LEUKOTRIENE A-4 HYDROLASE"/>
    <property type="match status" value="1"/>
</dbReference>
<comment type="subcellular location">
    <subcellularLocation>
        <location evidence="2">Cytoplasm</location>
    </subcellularLocation>
</comment>
<comment type="similarity">
    <text evidence="3">Belongs to the peptidase M1 family.</text>
</comment>
<dbReference type="Pfam" id="PF01433">
    <property type="entry name" value="Peptidase_M1"/>
    <property type="match status" value="1"/>
</dbReference>
<feature type="active site" description="Proton acceptor" evidence="12">
    <location>
        <position position="378"/>
    </location>
</feature>
<evidence type="ECO:0000259" key="14">
    <source>
        <dbReference type="SMART" id="SM01263"/>
    </source>
</evidence>
<keyword evidence="16" id="KW-1185">Reference proteome</keyword>
<dbReference type="EMBL" id="JAZHOG010000009">
    <property type="protein sequence ID" value="MEJ8568742.1"/>
    <property type="molecule type" value="Genomic_DNA"/>
</dbReference>
<evidence type="ECO:0000256" key="11">
    <source>
        <dbReference type="ARBA" id="ARBA00023049"/>
    </source>
</evidence>
<dbReference type="Gene3D" id="3.30.2010.30">
    <property type="match status" value="1"/>
</dbReference>
<dbReference type="InterPro" id="IPR027268">
    <property type="entry name" value="Peptidase_M4/M1_CTD_sf"/>
</dbReference>
<keyword evidence="11" id="KW-0482">Metalloprotease</keyword>
<evidence type="ECO:0000256" key="13">
    <source>
        <dbReference type="PIRSR" id="PIRSR634015-3"/>
    </source>
</evidence>
<dbReference type="GO" id="GO:0008270">
    <property type="term" value="F:zinc ion binding"/>
    <property type="evidence" value="ECO:0007669"/>
    <property type="project" value="InterPro"/>
</dbReference>
<evidence type="ECO:0000256" key="8">
    <source>
        <dbReference type="ARBA" id="ARBA00022723"/>
    </source>
</evidence>
<dbReference type="Gene3D" id="1.10.390.10">
    <property type="entry name" value="Neutral Protease Domain 2"/>
    <property type="match status" value="1"/>
</dbReference>
<dbReference type="SUPFAM" id="SSF63737">
    <property type="entry name" value="Leukotriene A4 hydrolase N-terminal domain"/>
    <property type="match status" value="1"/>
</dbReference>
<gene>
    <name evidence="15" type="ORF">V3330_14000</name>
</gene>
<dbReference type="Pfam" id="PF17900">
    <property type="entry name" value="Peptidase_M1_N"/>
    <property type="match status" value="1"/>
</dbReference>
<feature type="binding site" evidence="13">
    <location>
        <position position="400"/>
    </location>
    <ligand>
        <name>Zn(2+)</name>
        <dbReference type="ChEBI" id="CHEBI:29105"/>
        <note>catalytic</note>
    </ligand>
</feature>
<evidence type="ECO:0000256" key="7">
    <source>
        <dbReference type="ARBA" id="ARBA00022670"/>
    </source>
</evidence>
<evidence type="ECO:0000313" key="15">
    <source>
        <dbReference type="EMBL" id="MEJ8568742.1"/>
    </source>
</evidence>
<evidence type="ECO:0000256" key="2">
    <source>
        <dbReference type="ARBA" id="ARBA00004496"/>
    </source>
</evidence>
<dbReference type="InterPro" id="IPR049980">
    <property type="entry name" value="LTA4H_cat"/>
</dbReference>
<keyword evidence="9" id="KW-0378">Hydrolase</keyword>